<evidence type="ECO:0000313" key="2">
    <source>
        <dbReference type="EMBL" id="PLX61461.1"/>
    </source>
</evidence>
<protein>
    <submittedName>
        <fullName evidence="2">Branched-chain amino acid ABC transporter substrate-binding protein</fullName>
    </submittedName>
</protein>
<evidence type="ECO:0000313" key="3">
    <source>
        <dbReference type="Proteomes" id="UP000235015"/>
    </source>
</evidence>
<reference evidence="2 3" key="1">
    <citation type="submission" date="2017-11" db="EMBL/GenBank/DDBJ databases">
        <title>Genome-resolved metagenomics identifies genetic mobility, metabolic interactions, and unexpected diversity in perchlorate-reducing communities.</title>
        <authorList>
            <person name="Barnum T.P."/>
            <person name="Figueroa I.A."/>
            <person name="Carlstrom C.I."/>
            <person name="Lucas L.N."/>
            <person name="Engelbrektson A.L."/>
            <person name="Coates J.D."/>
        </authorList>
    </citation>
    <scope>NUCLEOTIDE SEQUENCE [LARGE SCALE GENOMIC DNA]</scope>
    <source>
        <strain evidence="2">BM301</strain>
    </source>
</reference>
<comment type="caution">
    <text evidence="2">The sequence shown here is derived from an EMBL/GenBank/DDBJ whole genome shotgun (WGS) entry which is preliminary data.</text>
</comment>
<keyword evidence="1" id="KW-0732">Signal</keyword>
<evidence type="ECO:0000256" key="1">
    <source>
        <dbReference type="SAM" id="SignalP"/>
    </source>
</evidence>
<accession>A0A2N6CW81</accession>
<feature type="signal peptide" evidence="1">
    <location>
        <begin position="1"/>
        <end position="26"/>
    </location>
</feature>
<feature type="non-terminal residue" evidence="2">
    <location>
        <position position="40"/>
    </location>
</feature>
<organism evidence="2 3">
    <name type="scientific">Sedimenticola selenatireducens</name>
    <dbReference type="NCBI Taxonomy" id="191960"/>
    <lineage>
        <taxon>Bacteria</taxon>
        <taxon>Pseudomonadati</taxon>
        <taxon>Pseudomonadota</taxon>
        <taxon>Gammaproteobacteria</taxon>
        <taxon>Chromatiales</taxon>
        <taxon>Sedimenticolaceae</taxon>
        <taxon>Sedimenticola</taxon>
    </lineage>
</organism>
<sequence>MKLKKLATALAISAVLTLGVAGQAVAAEPIKVGTFLAVTG</sequence>
<proteinExistence type="predicted"/>
<dbReference type="AlphaFoldDB" id="A0A2N6CW81"/>
<feature type="chain" id="PRO_5014646169" evidence="1">
    <location>
        <begin position="27"/>
        <end position="40"/>
    </location>
</feature>
<dbReference type="EMBL" id="PKUN01000016">
    <property type="protein sequence ID" value="PLX61461.1"/>
    <property type="molecule type" value="Genomic_DNA"/>
</dbReference>
<gene>
    <name evidence="2" type="ORF">C0630_10680</name>
</gene>
<name>A0A2N6CW81_9GAMM</name>
<dbReference type="Proteomes" id="UP000235015">
    <property type="component" value="Unassembled WGS sequence"/>
</dbReference>